<dbReference type="FunCoup" id="A0A6I9U3F4">
    <property type="interactions" value="312"/>
</dbReference>
<dbReference type="AlphaFoldDB" id="A0A6I9U3F4"/>
<organism evidence="2 3">
    <name type="scientific">Sesamum indicum</name>
    <name type="common">Oriental sesame</name>
    <name type="synonym">Sesamum orientale</name>
    <dbReference type="NCBI Taxonomy" id="4182"/>
    <lineage>
        <taxon>Eukaryota</taxon>
        <taxon>Viridiplantae</taxon>
        <taxon>Streptophyta</taxon>
        <taxon>Embryophyta</taxon>
        <taxon>Tracheophyta</taxon>
        <taxon>Spermatophyta</taxon>
        <taxon>Magnoliopsida</taxon>
        <taxon>eudicotyledons</taxon>
        <taxon>Gunneridae</taxon>
        <taxon>Pentapetalae</taxon>
        <taxon>asterids</taxon>
        <taxon>lamiids</taxon>
        <taxon>Lamiales</taxon>
        <taxon>Pedaliaceae</taxon>
        <taxon>Sesamum</taxon>
    </lineage>
</organism>
<dbReference type="OrthoDB" id="867840at2759"/>
<name>A0A6I9U3F4_SESIN</name>
<dbReference type="Pfam" id="PF06521">
    <property type="entry name" value="PAR1"/>
    <property type="match status" value="1"/>
</dbReference>
<feature type="chain" id="PRO_5026762711" evidence="1">
    <location>
        <begin position="25"/>
        <end position="176"/>
    </location>
</feature>
<reference evidence="3" key="1">
    <citation type="submission" date="2025-08" db="UniProtKB">
        <authorList>
            <consortium name="RefSeq"/>
        </authorList>
    </citation>
    <scope>IDENTIFICATION</scope>
</reference>
<keyword evidence="1" id="KW-0732">Signal</keyword>
<dbReference type="PANTHER" id="PTHR33649">
    <property type="entry name" value="PAR1 PROTEIN"/>
    <property type="match status" value="1"/>
</dbReference>
<accession>A0A6I9U3F4</accession>
<keyword evidence="2" id="KW-1185">Reference proteome</keyword>
<protein>
    <submittedName>
        <fullName evidence="3">Uncharacterized protein LOC105174516</fullName>
    </submittedName>
</protein>
<feature type="signal peptide" evidence="1">
    <location>
        <begin position="1"/>
        <end position="24"/>
    </location>
</feature>
<dbReference type="GeneID" id="105174516"/>
<dbReference type="Proteomes" id="UP000504604">
    <property type="component" value="Linkage group LG11"/>
</dbReference>
<proteinExistence type="predicted"/>
<dbReference type="InParanoid" id="A0A6I9U3F4"/>
<sequence length="176" mass="18782">MASSMKFAFVLFFACSLFVQGTLAEVICENLPKNLCSFAVASSGKRCVLDHHKNAQEKTDCTCKTSEVVVERLSGYIESDQCVNACGVHRESAEISSDVFLSSEFTARLCSPACYQNCPNIVELFVNLAAGEGVSLPTLCQDQKENHRAMLAILSNGDATLGPVAAPHAAPAPASF</sequence>
<dbReference type="Gramene" id="SIN_1011132.t">
    <property type="protein sequence ID" value="SIN_1011132.t"/>
    <property type="gene ID" value="SIN_1011132"/>
</dbReference>
<dbReference type="PANTHER" id="PTHR33649:SF4">
    <property type="entry name" value="PAR1 PROTEIN"/>
    <property type="match status" value="1"/>
</dbReference>
<evidence type="ECO:0000313" key="2">
    <source>
        <dbReference type="Proteomes" id="UP000504604"/>
    </source>
</evidence>
<evidence type="ECO:0000256" key="1">
    <source>
        <dbReference type="SAM" id="SignalP"/>
    </source>
</evidence>
<gene>
    <name evidence="3" type="primary">LOC105174516</name>
</gene>
<dbReference type="KEGG" id="sind:105174516"/>
<dbReference type="RefSeq" id="XP_011094947.1">
    <property type="nucleotide sequence ID" value="XM_011096645.2"/>
</dbReference>
<dbReference type="InterPro" id="IPR009489">
    <property type="entry name" value="PAR1"/>
</dbReference>
<evidence type="ECO:0000313" key="3">
    <source>
        <dbReference type="RefSeq" id="XP_011094947.1"/>
    </source>
</evidence>